<feature type="chain" id="PRO_5046903842" description="Right handed beta helix domain-containing protein" evidence="1">
    <location>
        <begin position="34"/>
        <end position="572"/>
    </location>
</feature>
<dbReference type="RefSeq" id="WP_308865953.1">
    <property type="nucleotide sequence ID" value="NZ_JAVFWO010000001.1"/>
</dbReference>
<sequence length="572" mass="57058">MKLSRPTVRTLALAAAASIIALGMAGAPAPAFAAGTTYYVNNSTGSNCSDSGSGTSTTTPWCTFTPANALTLGAGDSLLLARGASWSQQLNPTLAGTASGVATIGAYGTGALPRILATSTGTGLALTNPDYAVISNLDIGAKTSAGLGALSYGIMATYTSLNHHSLTFSDLSVHDSVQIGILVRSTATQSVTQTALDGLTFARVTTTHNAQGIATVGQGAFTDMPATPTPGSEGSKTFTNVLVDAVAETHDDANVPVGNPGNGVPCAGLTLQYASSVVVRDSVFDTEGSCYTAVGTTAVFLGRVNHVRFVNSMVVNTPNTGSPDMCGIDLESMTNDVTIAGNYFGDNYGAAIEFLAIHGSADFSTNHVVSSNAFYGNGANGHGAIAQLGGDSPVQVSVTKNVAYQPSGTVTADAGGTTAGFTVAADNVVVTTSSKASQSAAQFGASPWGYQRASGSTWTALTYASSTATYTGAGVAIGRFTLTPSSTSAAALTWTAPTAGTVSVRGYAVANSGTPTVTVTRNGVAVTSVAANTTGVATAADGITVAAGDVLRFVVPANGGTVSWAPSVAYTS</sequence>
<dbReference type="Proteomes" id="UP001235133">
    <property type="component" value="Unassembled WGS sequence"/>
</dbReference>
<reference evidence="2 3" key="1">
    <citation type="submission" date="2023-08" db="EMBL/GenBank/DDBJ databases">
        <title>Microbacterium psychrotolerans sp. nov., a psychrotolerant bacterium isolated from soil in Heilongjiang Province, China.</title>
        <authorList>
            <person name="An P."/>
            <person name="Zhao D."/>
            <person name="Xiang H."/>
        </authorList>
    </citation>
    <scope>NUCLEOTIDE SEQUENCE [LARGE SCALE GENOMIC DNA]</scope>
    <source>
        <strain evidence="2 3">QXD-8</strain>
    </source>
</reference>
<keyword evidence="3" id="KW-1185">Reference proteome</keyword>
<organism evidence="2 3">
    <name type="scientific">Microbacterium psychrotolerans</name>
    <dbReference type="NCBI Taxonomy" id="3068321"/>
    <lineage>
        <taxon>Bacteria</taxon>
        <taxon>Bacillati</taxon>
        <taxon>Actinomycetota</taxon>
        <taxon>Actinomycetes</taxon>
        <taxon>Micrococcales</taxon>
        <taxon>Microbacteriaceae</taxon>
        <taxon>Microbacterium</taxon>
    </lineage>
</organism>
<gene>
    <name evidence="2" type="ORF">Q9R08_01040</name>
</gene>
<name>A0ABU0YW44_9MICO</name>
<accession>A0ABU0YW44</accession>
<dbReference type="SUPFAM" id="SSF51126">
    <property type="entry name" value="Pectin lyase-like"/>
    <property type="match status" value="1"/>
</dbReference>
<evidence type="ECO:0008006" key="4">
    <source>
        <dbReference type="Google" id="ProtNLM"/>
    </source>
</evidence>
<proteinExistence type="predicted"/>
<evidence type="ECO:0000313" key="2">
    <source>
        <dbReference type="EMBL" id="MDQ7876552.1"/>
    </source>
</evidence>
<dbReference type="EMBL" id="JAVFWO010000001">
    <property type="protein sequence ID" value="MDQ7876552.1"/>
    <property type="molecule type" value="Genomic_DNA"/>
</dbReference>
<feature type="signal peptide" evidence="1">
    <location>
        <begin position="1"/>
        <end position="33"/>
    </location>
</feature>
<keyword evidence="1" id="KW-0732">Signal</keyword>
<protein>
    <recommendedName>
        <fullName evidence="4">Right handed beta helix domain-containing protein</fullName>
    </recommendedName>
</protein>
<evidence type="ECO:0000313" key="3">
    <source>
        <dbReference type="Proteomes" id="UP001235133"/>
    </source>
</evidence>
<evidence type="ECO:0000256" key="1">
    <source>
        <dbReference type="SAM" id="SignalP"/>
    </source>
</evidence>
<comment type="caution">
    <text evidence="2">The sequence shown here is derived from an EMBL/GenBank/DDBJ whole genome shotgun (WGS) entry which is preliminary data.</text>
</comment>
<dbReference type="InterPro" id="IPR011050">
    <property type="entry name" value="Pectin_lyase_fold/virulence"/>
</dbReference>